<name>A0A0T6B723_9SCAR</name>
<comment type="caution">
    <text evidence="13">The sequence shown here is derived from an EMBL/GenBank/DDBJ whole genome shotgun (WGS) entry which is preliminary data.</text>
</comment>
<dbReference type="GO" id="GO:0006270">
    <property type="term" value="P:DNA replication initiation"/>
    <property type="evidence" value="ECO:0007669"/>
    <property type="project" value="UniProtKB-ARBA"/>
</dbReference>
<evidence type="ECO:0000256" key="2">
    <source>
        <dbReference type="ARBA" id="ARBA00001946"/>
    </source>
</evidence>
<proteinExistence type="inferred from homology"/>
<evidence type="ECO:0000313" key="14">
    <source>
        <dbReference type="Proteomes" id="UP000051574"/>
    </source>
</evidence>
<dbReference type="NCBIfam" id="TIGR00335">
    <property type="entry name" value="primase_sml"/>
    <property type="match status" value="1"/>
</dbReference>
<evidence type="ECO:0000256" key="9">
    <source>
        <dbReference type="ARBA" id="ARBA00022723"/>
    </source>
</evidence>
<reference evidence="13 14" key="1">
    <citation type="submission" date="2015-09" db="EMBL/GenBank/DDBJ databases">
        <title>Draft genome of the scarab beetle Oryctes borbonicus.</title>
        <authorList>
            <person name="Meyer J.M."/>
            <person name="Markov G.V."/>
            <person name="Baskaran P."/>
            <person name="Herrmann M."/>
            <person name="Sommer R.J."/>
            <person name="Roedelsperger C."/>
        </authorList>
    </citation>
    <scope>NUCLEOTIDE SEQUENCE [LARGE SCALE GENOMIC DNA]</scope>
    <source>
        <strain evidence="13">OB123</strain>
        <tissue evidence="13">Whole animal</tissue>
    </source>
</reference>
<keyword evidence="4 12" id="KW-0240">DNA-directed RNA polymerase</keyword>
<dbReference type="Pfam" id="PF01896">
    <property type="entry name" value="DNA_primase_S"/>
    <property type="match status" value="1"/>
</dbReference>
<keyword evidence="5 12" id="KW-0639">Primosome</keyword>
<evidence type="ECO:0000256" key="5">
    <source>
        <dbReference type="ARBA" id="ARBA00022515"/>
    </source>
</evidence>
<dbReference type="EMBL" id="LJIG01009662">
    <property type="protein sequence ID" value="KRT82631.1"/>
    <property type="molecule type" value="Genomic_DNA"/>
</dbReference>
<dbReference type="GO" id="GO:0006269">
    <property type="term" value="P:DNA replication, synthesis of primer"/>
    <property type="evidence" value="ECO:0007669"/>
    <property type="project" value="UniProtKB-KW"/>
</dbReference>
<evidence type="ECO:0000256" key="4">
    <source>
        <dbReference type="ARBA" id="ARBA00022478"/>
    </source>
</evidence>
<dbReference type="GO" id="GO:0046872">
    <property type="term" value="F:metal ion binding"/>
    <property type="evidence" value="ECO:0007669"/>
    <property type="project" value="UniProtKB-KW"/>
</dbReference>
<sequence length="416" mass="48719">MKLTEYKEETLPDVLPLYYKRVFPYETFYRWLSYGSDTYFARREMSFTLFGDIYIRFQSFNNQQELIKELQRCNPIKIDIGAIYNTSPKNYKRSREFTAQERELVFDIDMTDYDEVRTCCSGTDVCIKCWKFLSIACKILDAALRQDFGYEHLLWVFSGRRGIHCWVCDKEARCLDDTARSALAEYLQLIKGGAQQSKKVNLPWENIHYSVKRALKFVEPSFVDFIINEQNVLGNGNGFRHFLSILDPKIRGHFEEILSTMATSEDRWTAFVTEFDYMLKKQEIPKNLKHLKEEIMLQYTYPRLDINVSRCVNHLLKAPFCIHPKSGKVSIPINPKLIDKFNPNNVPTISLLVDEINEYDALTKKQEEELGDSQDVSITRVKDYRKTSLLKPVNTFEAFISALERSSTAKDELLEY</sequence>
<keyword evidence="6 12" id="KW-0808">Transferase</keyword>
<dbReference type="GO" id="GO:0003899">
    <property type="term" value="F:DNA-directed RNA polymerase activity"/>
    <property type="evidence" value="ECO:0007669"/>
    <property type="project" value="InterPro"/>
</dbReference>
<dbReference type="PANTHER" id="PTHR10536">
    <property type="entry name" value="DNA PRIMASE SMALL SUBUNIT"/>
    <property type="match status" value="1"/>
</dbReference>
<keyword evidence="14" id="KW-1185">Reference proteome</keyword>
<dbReference type="Proteomes" id="UP000051574">
    <property type="component" value="Unassembled WGS sequence"/>
</dbReference>
<evidence type="ECO:0000256" key="1">
    <source>
        <dbReference type="ARBA" id="ARBA00001936"/>
    </source>
</evidence>
<accession>A0A0T6B723</accession>
<dbReference type="AlphaFoldDB" id="A0A0T6B723"/>
<dbReference type="InterPro" id="IPR002755">
    <property type="entry name" value="DNA_primase_S"/>
</dbReference>
<evidence type="ECO:0000256" key="6">
    <source>
        <dbReference type="ARBA" id="ARBA00022679"/>
    </source>
</evidence>
<dbReference type="OrthoDB" id="19606at2759"/>
<organism evidence="13 14">
    <name type="scientific">Oryctes borbonicus</name>
    <dbReference type="NCBI Taxonomy" id="1629725"/>
    <lineage>
        <taxon>Eukaryota</taxon>
        <taxon>Metazoa</taxon>
        <taxon>Ecdysozoa</taxon>
        <taxon>Arthropoda</taxon>
        <taxon>Hexapoda</taxon>
        <taxon>Insecta</taxon>
        <taxon>Pterygota</taxon>
        <taxon>Neoptera</taxon>
        <taxon>Endopterygota</taxon>
        <taxon>Coleoptera</taxon>
        <taxon>Polyphaga</taxon>
        <taxon>Scarabaeiformia</taxon>
        <taxon>Scarabaeidae</taxon>
        <taxon>Dynastinae</taxon>
        <taxon>Oryctes</taxon>
    </lineage>
</organism>
<dbReference type="GO" id="GO:0005658">
    <property type="term" value="C:alpha DNA polymerase:primase complex"/>
    <property type="evidence" value="ECO:0007669"/>
    <property type="project" value="UniProtKB-ARBA"/>
</dbReference>
<dbReference type="EC" id="2.7.7.-" evidence="12"/>
<dbReference type="SUPFAM" id="SSF56747">
    <property type="entry name" value="Prim-pol domain"/>
    <property type="match status" value="1"/>
</dbReference>
<evidence type="ECO:0000256" key="10">
    <source>
        <dbReference type="ARBA" id="ARBA00022833"/>
    </source>
</evidence>
<evidence type="ECO:0000256" key="12">
    <source>
        <dbReference type="RuleBase" id="RU003514"/>
    </source>
</evidence>
<comment type="similarity">
    <text evidence="3 12">Belongs to the eukaryotic-type primase small subunit family.</text>
</comment>
<evidence type="ECO:0000256" key="8">
    <source>
        <dbReference type="ARBA" id="ARBA00022705"/>
    </source>
</evidence>
<protein>
    <recommendedName>
        <fullName evidence="12">DNA primase</fullName>
        <ecNumber evidence="12">2.7.7.-</ecNumber>
    </recommendedName>
</protein>
<evidence type="ECO:0000313" key="13">
    <source>
        <dbReference type="EMBL" id="KRT82631.1"/>
    </source>
</evidence>
<dbReference type="CDD" id="cd04860">
    <property type="entry name" value="AE_Prim_S"/>
    <property type="match status" value="1"/>
</dbReference>
<dbReference type="Gene3D" id="3.90.920.10">
    <property type="entry name" value="DNA primase, PRIM domain"/>
    <property type="match status" value="1"/>
</dbReference>
<keyword evidence="8 12" id="KW-0235">DNA replication</keyword>
<keyword evidence="9" id="KW-0479">Metal-binding</keyword>
<keyword evidence="11" id="KW-0804">Transcription</keyword>
<keyword evidence="7" id="KW-0548">Nucleotidyltransferase</keyword>
<evidence type="ECO:0000256" key="11">
    <source>
        <dbReference type="ARBA" id="ARBA00023163"/>
    </source>
</evidence>
<gene>
    <name evidence="13" type="ORF">AMK59_4808</name>
</gene>
<dbReference type="FunFam" id="3.90.920.10:FF:000001">
    <property type="entry name" value="DNA primase"/>
    <property type="match status" value="1"/>
</dbReference>
<comment type="cofactor">
    <cofactor evidence="2">
        <name>Mg(2+)</name>
        <dbReference type="ChEBI" id="CHEBI:18420"/>
    </cofactor>
</comment>
<keyword evidence="10" id="KW-0862">Zinc</keyword>
<evidence type="ECO:0000256" key="3">
    <source>
        <dbReference type="ARBA" id="ARBA00009762"/>
    </source>
</evidence>
<dbReference type="InterPro" id="IPR014052">
    <property type="entry name" value="DNA_primase_ssu_euk/arc"/>
</dbReference>
<comment type="cofactor">
    <cofactor evidence="1">
        <name>Mn(2+)</name>
        <dbReference type="ChEBI" id="CHEBI:29035"/>
    </cofactor>
</comment>
<evidence type="ECO:0000256" key="7">
    <source>
        <dbReference type="ARBA" id="ARBA00022695"/>
    </source>
</evidence>